<sequence length="346" mass="40194">MEAQYTWLSLGQSGKDKLPESIVEITGALISDPAVFKAEIEDKIWPDITLCIQGELKSSGEGKPASNFRYEKDLALNSNVITNLTYLFDWHNKMNDSKPIFITSIPRSMRDYSWFIKEDGTMIRKDQKWRRRKEDPRDPVSHHGFPGGEDALDKEDDVFMRFLSANCIEKEQMVKIRECCKGAKYHTYLADMLAFLYQLKCNEKEFSTTFSPEYRVPQVDNDGTKDQLYFNRSMGSSGHVFMCPKWESVSGIYQDLYEAVSLEENDTKAKIRKHLKENDIQRWTDFSANDTDDAFTILMMIHAFNGLVDERNEHGCAEGVYYYPNEEDKVVLDKLHESLEDWRSQL</sequence>
<evidence type="ECO:0000313" key="2">
    <source>
        <dbReference type="EMBL" id="QHT39207.1"/>
    </source>
</evidence>
<organism evidence="2">
    <name type="scientific">viral metagenome</name>
    <dbReference type="NCBI Taxonomy" id="1070528"/>
    <lineage>
        <taxon>unclassified sequences</taxon>
        <taxon>metagenomes</taxon>
        <taxon>organismal metagenomes</taxon>
    </lineage>
</organism>
<accession>A0A6C0FBH9</accession>
<feature type="region of interest" description="Disordered" evidence="1">
    <location>
        <begin position="128"/>
        <end position="151"/>
    </location>
</feature>
<feature type="compositionally biased region" description="Basic and acidic residues" evidence="1">
    <location>
        <begin position="128"/>
        <end position="141"/>
    </location>
</feature>
<dbReference type="AlphaFoldDB" id="A0A6C0FBH9"/>
<reference evidence="2" key="1">
    <citation type="journal article" date="2020" name="Nature">
        <title>Giant virus diversity and host interactions through global metagenomics.</title>
        <authorList>
            <person name="Schulz F."/>
            <person name="Roux S."/>
            <person name="Paez-Espino D."/>
            <person name="Jungbluth S."/>
            <person name="Walsh D.A."/>
            <person name="Denef V.J."/>
            <person name="McMahon K.D."/>
            <person name="Konstantinidis K.T."/>
            <person name="Eloe-Fadrosh E.A."/>
            <person name="Kyrpides N.C."/>
            <person name="Woyke T."/>
        </authorList>
    </citation>
    <scope>NUCLEOTIDE SEQUENCE</scope>
    <source>
        <strain evidence="2">GVMAG-S-ERX556126-94</strain>
    </source>
</reference>
<protein>
    <submittedName>
        <fullName evidence="2">Uncharacterized protein</fullName>
    </submittedName>
</protein>
<name>A0A6C0FBH9_9ZZZZ</name>
<evidence type="ECO:0000256" key="1">
    <source>
        <dbReference type="SAM" id="MobiDB-lite"/>
    </source>
</evidence>
<proteinExistence type="predicted"/>
<dbReference type="EMBL" id="MN738839">
    <property type="protein sequence ID" value="QHT39207.1"/>
    <property type="molecule type" value="Genomic_DNA"/>
</dbReference>